<comment type="caution">
    <text evidence="2">The sequence shown here is derived from an EMBL/GenBank/DDBJ whole genome shotgun (WGS) entry which is preliminary data.</text>
</comment>
<dbReference type="EMBL" id="QJVC01000024">
    <property type="protein sequence ID" value="PYI37338.1"/>
    <property type="molecule type" value="Genomic_DNA"/>
</dbReference>
<dbReference type="AlphaFoldDB" id="A0A2V5IKZ9"/>
<feature type="transmembrane region" description="Helical" evidence="1">
    <location>
        <begin position="34"/>
        <end position="54"/>
    </location>
</feature>
<keyword evidence="1" id="KW-0472">Membrane</keyword>
<sequence>MPLLRFFRPRGWILLAIGALALLLALYFGRRDLLMVAIFCCALPAVACASVYLLKPGFTVKRTLAPALGRVGSPVAVTLDVHGRTPGGGRTMLVEDLPVSFRDVPRFSHPRPVAPRSLLSRYTYTLHPAHRGIFTIGPLSGQFADPFNVSSYHRGLDDGARLTVAPAAVELPAISLSDGRGHDGSHSTPELAHASQDDAMTREYRYGDPLRRVHWAVTASQGKLMVRAEESVTTPEAALILDLRSFAFGERSRAIERFQIAGHSMVGLPELRTTALFETAVVAAASIATHLLERGYVLRVLDHQGLPGFSSSTSASDPGVAEYSGIQGVFDVATALAALELNESADSPSLPFANELVHKLHEGRRRGPLVAIVGMLGEGEAHLLAQTAESTQSAFTMILCPDPDLADPAIAILRRAGWRATALTPAMALEQAWLQLSQPSAISGRRI</sequence>
<protein>
    <submittedName>
        <fullName evidence="2">DUF58 domain-containing protein</fullName>
    </submittedName>
</protein>
<feature type="transmembrane region" description="Helical" evidence="1">
    <location>
        <begin position="12"/>
        <end position="28"/>
    </location>
</feature>
<reference evidence="2 3" key="1">
    <citation type="submission" date="2018-05" db="EMBL/GenBank/DDBJ databases">
        <title>Genetic diversity of glacier-inhabiting Cryobacterium bacteria in China and description of Cryobacterium mengkeensis sp. nov. and Arthrobacter glacialis sp. nov.</title>
        <authorList>
            <person name="Liu Q."/>
            <person name="Xin Y.-H."/>
        </authorList>
    </citation>
    <scope>NUCLEOTIDE SEQUENCE [LARGE SCALE GENOMIC DNA]</scope>
    <source>
        <strain evidence="2 3">B7</strain>
    </source>
</reference>
<dbReference type="OrthoDB" id="9812729at2"/>
<keyword evidence="1" id="KW-0812">Transmembrane</keyword>
<dbReference type="RefSeq" id="WP_110486581.1">
    <property type="nucleotide sequence ID" value="NZ_QJVC01000024.1"/>
</dbReference>
<name>A0A2V5IKZ9_9MICC</name>
<evidence type="ECO:0000313" key="3">
    <source>
        <dbReference type="Proteomes" id="UP000247980"/>
    </source>
</evidence>
<keyword evidence="3" id="KW-1185">Reference proteome</keyword>
<keyword evidence="1" id="KW-1133">Transmembrane helix</keyword>
<evidence type="ECO:0000256" key="1">
    <source>
        <dbReference type="SAM" id="Phobius"/>
    </source>
</evidence>
<dbReference type="PANTHER" id="PTHR34351:SF1">
    <property type="entry name" value="SLR1927 PROTEIN"/>
    <property type="match status" value="1"/>
</dbReference>
<organism evidence="2 3">
    <name type="scientific">Arthrobacter psychrolactophilus</name>
    <dbReference type="NCBI Taxonomy" id="92442"/>
    <lineage>
        <taxon>Bacteria</taxon>
        <taxon>Bacillati</taxon>
        <taxon>Actinomycetota</taxon>
        <taxon>Actinomycetes</taxon>
        <taxon>Micrococcales</taxon>
        <taxon>Micrococcaceae</taxon>
        <taxon>Arthrobacter</taxon>
    </lineage>
</organism>
<dbReference type="PANTHER" id="PTHR34351">
    <property type="entry name" value="SLR1927 PROTEIN-RELATED"/>
    <property type="match status" value="1"/>
</dbReference>
<proteinExistence type="predicted"/>
<evidence type="ECO:0000313" key="2">
    <source>
        <dbReference type="EMBL" id="PYI37338.1"/>
    </source>
</evidence>
<accession>A0A2V5IKZ9</accession>
<dbReference type="Proteomes" id="UP000247980">
    <property type="component" value="Unassembled WGS sequence"/>
</dbReference>
<gene>
    <name evidence="2" type="ORF">CVS30_16120</name>
</gene>